<dbReference type="Gene3D" id="2.60.40.4070">
    <property type="match status" value="1"/>
</dbReference>
<accession>A0A7V0Z5H3</accession>
<dbReference type="InterPro" id="IPR026444">
    <property type="entry name" value="Secre_tail"/>
</dbReference>
<dbReference type="EMBL" id="DSKY01000014">
    <property type="protein sequence ID" value="HDY58942.1"/>
    <property type="molecule type" value="Genomic_DNA"/>
</dbReference>
<protein>
    <submittedName>
        <fullName evidence="1">T9SS type A sorting domain-containing protein</fullName>
    </submittedName>
</protein>
<dbReference type="NCBIfam" id="TIGR04183">
    <property type="entry name" value="Por_Secre_tail"/>
    <property type="match status" value="1"/>
</dbReference>
<reference evidence="1" key="1">
    <citation type="journal article" date="2020" name="mSystems">
        <title>Genome- and Community-Level Interaction Insights into Carbon Utilization and Element Cycling Functions of Hydrothermarchaeota in Hydrothermal Sediment.</title>
        <authorList>
            <person name="Zhou Z."/>
            <person name="Liu Y."/>
            <person name="Xu W."/>
            <person name="Pan J."/>
            <person name="Luo Z.H."/>
            <person name="Li M."/>
        </authorList>
    </citation>
    <scope>NUCLEOTIDE SEQUENCE [LARGE SCALE GENOMIC DNA]</scope>
    <source>
        <strain evidence="1">SpSt-258</strain>
    </source>
</reference>
<proteinExistence type="predicted"/>
<organism evidence="1">
    <name type="scientific">candidate division WOR-3 bacterium</name>
    <dbReference type="NCBI Taxonomy" id="2052148"/>
    <lineage>
        <taxon>Bacteria</taxon>
        <taxon>Bacteria division WOR-3</taxon>
    </lineage>
</organism>
<evidence type="ECO:0000313" key="1">
    <source>
        <dbReference type="EMBL" id="HDY58942.1"/>
    </source>
</evidence>
<gene>
    <name evidence="1" type="ORF">ENP86_05255</name>
</gene>
<dbReference type="AlphaFoldDB" id="A0A7V0Z5H3"/>
<sequence>MVGGPANQWLEWPVNFEYDNNSNLLVEIRWNGDNGVGVPMWRTNETIPRRVYNMTSDSATTGTTQNTGNYVKLTIDRGTGIKENITKPKLENLTVMPNLVRKSNNIVIRLSEPRQVKIYDITGKIINSITSYNANTINWNLRDRDGRLVGSGVYFIKAGNQSVRITVIE</sequence>
<name>A0A7V0Z5H3_UNCW3</name>
<comment type="caution">
    <text evidence="1">The sequence shown here is derived from an EMBL/GenBank/DDBJ whole genome shotgun (WGS) entry which is preliminary data.</text>
</comment>